<protein>
    <recommendedName>
        <fullName evidence="4">DUF2380 domain-containing protein</fullName>
    </recommendedName>
</protein>
<feature type="signal peptide" evidence="1">
    <location>
        <begin position="1"/>
        <end position="23"/>
    </location>
</feature>
<dbReference type="InterPro" id="IPR021698">
    <property type="entry name" value="DUF3280"/>
</dbReference>
<evidence type="ECO:0000313" key="2">
    <source>
        <dbReference type="EMBL" id="GJD92996.1"/>
    </source>
</evidence>
<dbReference type="EMBL" id="BPQP01000003">
    <property type="protein sequence ID" value="GJD92996.1"/>
    <property type="molecule type" value="Genomic_DNA"/>
</dbReference>
<organism evidence="2 3">
    <name type="scientific">Methylobacterium iners</name>
    <dbReference type="NCBI Taxonomy" id="418707"/>
    <lineage>
        <taxon>Bacteria</taxon>
        <taxon>Pseudomonadati</taxon>
        <taxon>Pseudomonadota</taxon>
        <taxon>Alphaproteobacteria</taxon>
        <taxon>Hyphomicrobiales</taxon>
        <taxon>Methylobacteriaceae</taxon>
        <taxon>Methylobacterium</taxon>
    </lineage>
</organism>
<dbReference type="Gene3D" id="3.40.50.10070">
    <property type="entry name" value="TolB, N-terminal domain"/>
    <property type="match status" value="1"/>
</dbReference>
<keyword evidence="3" id="KW-1185">Reference proteome</keyword>
<evidence type="ECO:0000313" key="3">
    <source>
        <dbReference type="Proteomes" id="UP001055125"/>
    </source>
</evidence>
<comment type="caution">
    <text evidence="2">The sequence shown here is derived from an EMBL/GenBank/DDBJ whole genome shotgun (WGS) entry which is preliminary data.</text>
</comment>
<feature type="chain" id="PRO_5045709516" description="DUF2380 domain-containing protein" evidence="1">
    <location>
        <begin position="24"/>
        <end position="166"/>
    </location>
</feature>
<evidence type="ECO:0008006" key="4">
    <source>
        <dbReference type="Google" id="ProtNLM"/>
    </source>
</evidence>
<dbReference type="Proteomes" id="UP001055125">
    <property type="component" value="Unassembled WGS sequence"/>
</dbReference>
<proteinExistence type="predicted"/>
<dbReference type="RefSeq" id="WP_238242170.1">
    <property type="nucleotide sequence ID" value="NZ_BPQP01000003.1"/>
</dbReference>
<reference evidence="2" key="2">
    <citation type="submission" date="2021-08" db="EMBL/GenBank/DDBJ databases">
        <authorList>
            <person name="Tani A."/>
            <person name="Ola A."/>
            <person name="Ogura Y."/>
            <person name="Katsura K."/>
            <person name="Hayashi T."/>
        </authorList>
    </citation>
    <scope>NUCLEOTIDE SEQUENCE</scope>
    <source>
        <strain evidence="2">DSM 19015</strain>
    </source>
</reference>
<evidence type="ECO:0000256" key="1">
    <source>
        <dbReference type="SAM" id="SignalP"/>
    </source>
</evidence>
<keyword evidence="1" id="KW-0732">Signal</keyword>
<accession>A0ABQ4RQF5</accession>
<dbReference type="Pfam" id="PF11684">
    <property type="entry name" value="DUF3280"/>
    <property type="match status" value="1"/>
</dbReference>
<reference evidence="2" key="1">
    <citation type="journal article" date="2021" name="Front. Microbiol.">
        <title>Comprehensive Comparative Genomics and Phenotyping of Methylobacterium Species.</title>
        <authorList>
            <person name="Alessa O."/>
            <person name="Ogura Y."/>
            <person name="Fujitani Y."/>
            <person name="Takami H."/>
            <person name="Hayashi T."/>
            <person name="Sahin N."/>
            <person name="Tani A."/>
        </authorList>
    </citation>
    <scope>NUCLEOTIDE SEQUENCE</scope>
    <source>
        <strain evidence="2">DSM 19015</strain>
    </source>
</reference>
<sequence>MTPTLRLNSALAALLLTSTIAQAEPLKAAVFDFQLADQGMLGPTEADRARLGPLSELLRSLLKESGRYEIVSTDPVKEQVTKGSDLRRCNGCAEDYARKLKADVAITGEIQKVSNLILNINLYVKDLRSDTPEQAYSVDIRGNNDASFDRGLRYLVKNRLPASSQN</sequence>
<name>A0ABQ4RQF5_9HYPH</name>
<gene>
    <name evidence="2" type="ORF">OCOJLMKI_0182</name>
</gene>